<protein>
    <recommendedName>
        <fullName evidence="2">ABM domain-containing protein</fullName>
    </recommendedName>
</protein>
<dbReference type="EMBL" id="BARU01019667">
    <property type="protein sequence ID" value="GAH55410.1"/>
    <property type="molecule type" value="Genomic_DNA"/>
</dbReference>
<evidence type="ECO:0008006" key="2">
    <source>
        <dbReference type="Google" id="ProtNLM"/>
    </source>
</evidence>
<evidence type="ECO:0000313" key="1">
    <source>
        <dbReference type="EMBL" id="GAH55410.1"/>
    </source>
</evidence>
<organism evidence="1">
    <name type="scientific">marine sediment metagenome</name>
    <dbReference type="NCBI Taxonomy" id="412755"/>
    <lineage>
        <taxon>unclassified sequences</taxon>
        <taxon>metagenomes</taxon>
        <taxon>ecological metagenomes</taxon>
    </lineage>
</organism>
<reference evidence="1" key="1">
    <citation type="journal article" date="2014" name="Front. Microbiol.">
        <title>High frequency of phylogenetically diverse reductive dehalogenase-homologous genes in deep subseafloor sedimentary metagenomes.</title>
        <authorList>
            <person name="Kawai M."/>
            <person name="Futagami T."/>
            <person name="Toyoda A."/>
            <person name="Takaki Y."/>
            <person name="Nishi S."/>
            <person name="Hori S."/>
            <person name="Arai W."/>
            <person name="Tsubouchi T."/>
            <person name="Morono Y."/>
            <person name="Uchiyama I."/>
            <person name="Ito T."/>
            <person name="Fujiyama A."/>
            <person name="Inagaki F."/>
            <person name="Takami H."/>
        </authorList>
    </citation>
    <scope>NUCLEOTIDE SEQUENCE</scope>
    <source>
        <strain evidence="1">Expedition CK06-06</strain>
    </source>
</reference>
<sequence length="111" mass="13552">MTEKNRIIRIMFAKIKPAYFELSEEEQQEFIRRDREKMEELGYKLHFMLDCSWSSEEWQFIGIEEWPSMESIEKIEKFHEEILEVSKYGEYKTYLGTFVSDEYIQEGVTNK</sequence>
<gene>
    <name evidence="1" type="ORF">S03H2_32368</name>
</gene>
<comment type="caution">
    <text evidence="1">The sequence shown here is derived from an EMBL/GenBank/DDBJ whole genome shotgun (WGS) entry which is preliminary data.</text>
</comment>
<dbReference type="AlphaFoldDB" id="X1HEB3"/>
<name>X1HEB3_9ZZZZ</name>
<proteinExistence type="predicted"/>
<accession>X1HEB3</accession>